<accession>A0A1Q9EJB1</accession>
<feature type="region of interest" description="Disordered" evidence="1">
    <location>
        <begin position="1"/>
        <end position="36"/>
    </location>
</feature>
<sequence>MSRWQWASQYERASKGTAPGVQQGQPSRMLKEDGNGDTKVRIKKIMATVDEVLEKDDVAPPPAANNFLTESTFGAVGKAVLQPVYVRAHDAATTSAKVGPGTAAIIYADAFYPAKQGTRRSRSRHSFNLPDDNP</sequence>
<evidence type="ECO:0000313" key="2">
    <source>
        <dbReference type="EMBL" id="OLQ07487.1"/>
    </source>
</evidence>
<keyword evidence="3" id="KW-1185">Reference proteome</keyword>
<proteinExistence type="predicted"/>
<dbReference type="Proteomes" id="UP000186817">
    <property type="component" value="Unassembled WGS sequence"/>
</dbReference>
<evidence type="ECO:0000256" key="1">
    <source>
        <dbReference type="SAM" id="MobiDB-lite"/>
    </source>
</evidence>
<reference evidence="2 3" key="1">
    <citation type="submission" date="2016-02" db="EMBL/GenBank/DDBJ databases">
        <title>Genome analysis of coral dinoflagellate symbionts highlights evolutionary adaptations to a symbiotic lifestyle.</title>
        <authorList>
            <person name="Aranda M."/>
            <person name="Li Y."/>
            <person name="Liew Y.J."/>
            <person name="Baumgarten S."/>
            <person name="Simakov O."/>
            <person name="Wilson M."/>
            <person name="Piel J."/>
            <person name="Ashoor H."/>
            <person name="Bougouffa S."/>
            <person name="Bajic V.B."/>
            <person name="Ryu T."/>
            <person name="Ravasi T."/>
            <person name="Bayer T."/>
            <person name="Micklem G."/>
            <person name="Kim H."/>
            <person name="Bhak J."/>
            <person name="Lajeunesse T.C."/>
            <person name="Voolstra C.R."/>
        </authorList>
    </citation>
    <scope>NUCLEOTIDE SEQUENCE [LARGE SCALE GENOMIC DNA]</scope>
    <source>
        <strain evidence="2 3">CCMP2467</strain>
    </source>
</reference>
<organism evidence="2 3">
    <name type="scientific">Symbiodinium microadriaticum</name>
    <name type="common">Dinoflagellate</name>
    <name type="synonym">Zooxanthella microadriatica</name>
    <dbReference type="NCBI Taxonomy" id="2951"/>
    <lineage>
        <taxon>Eukaryota</taxon>
        <taxon>Sar</taxon>
        <taxon>Alveolata</taxon>
        <taxon>Dinophyceae</taxon>
        <taxon>Suessiales</taxon>
        <taxon>Symbiodiniaceae</taxon>
        <taxon>Symbiodinium</taxon>
    </lineage>
</organism>
<dbReference type="AlphaFoldDB" id="A0A1Q9EJB1"/>
<protein>
    <submittedName>
        <fullName evidence="2">Uncharacterized protein</fullName>
    </submittedName>
</protein>
<gene>
    <name evidence="2" type="ORF">AK812_SmicGene9095</name>
</gene>
<dbReference type="EMBL" id="LSRX01000137">
    <property type="protein sequence ID" value="OLQ07487.1"/>
    <property type="molecule type" value="Genomic_DNA"/>
</dbReference>
<name>A0A1Q9EJB1_SYMMI</name>
<comment type="caution">
    <text evidence="2">The sequence shown here is derived from an EMBL/GenBank/DDBJ whole genome shotgun (WGS) entry which is preliminary data.</text>
</comment>
<evidence type="ECO:0000313" key="3">
    <source>
        <dbReference type="Proteomes" id="UP000186817"/>
    </source>
</evidence>